<feature type="domain" description="Phosphatidic acid phosphatase type 2/haloperoxidase" evidence="7">
    <location>
        <begin position="99"/>
        <end position="189"/>
    </location>
</feature>
<dbReference type="EMBL" id="CH981524">
    <property type="protein sequence ID" value="EDK42716.1"/>
    <property type="molecule type" value="Genomic_DNA"/>
</dbReference>
<dbReference type="HOGENOM" id="CLU_1349155_0_0_1"/>
<dbReference type="InParanoid" id="A5DU58"/>
<name>A5DU58_LODEL</name>
<dbReference type="STRING" id="379508.A5DU58"/>
<dbReference type="GO" id="GO:0006644">
    <property type="term" value="P:phospholipid metabolic process"/>
    <property type="evidence" value="ECO:0007669"/>
    <property type="project" value="InterPro"/>
</dbReference>
<dbReference type="PANTHER" id="PTHR10165">
    <property type="entry name" value="LIPID PHOSPHATE PHOSPHATASE"/>
    <property type="match status" value="1"/>
</dbReference>
<protein>
    <recommendedName>
        <fullName evidence="7">Phosphatidic acid phosphatase type 2/haloperoxidase domain-containing protein</fullName>
    </recommendedName>
</protein>
<evidence type="ECO:0000313" key="9">
    <source>
        <dbReference type="Proteomes" id="UP000001996"/>
    </source>
</evidence>
<dbReference type="AlphaFoldDB" id="A5DU58"/>
<sequence length="203" mass="23139">MLQLYFSSSRFRSYLPDWGIVLVLFFIFFYITEQIQPFERQFTINDPRLLHPFAKVERVSDHQLYFYSTVLPILIIMISSLLLGGNQFEKYHLAQKSILALLFSVSSVSVLTDILKVWIGNHRPDFIVRCGPKKGTPTNRMVNVAEVCTAPLGEAYLADGMKSTPSGHSSMAFAGLFFLSLWVIGQWKLLSRKASGRSQWHKG</sequence>
<dbReference type="eggNOG" id="KOG3030">
    <property type="taxonomic scope" value="Eukaryota"/>
</dbReference>
<keyword evidence="5 6" id="KW-0472">Membrane</keyword>
<dbReference type="SUPFAM" id="SSF48317">
    <property type="entry name" value="Acid phosphatase/Vanadium-dependent haloperoxidase"/>
    <property type="match status" value="1"/>
</dbReference>
<dbReference type="OMA" id="TRNVICH"/>
<feature type="transmembrane region" description="Helical" evidence="6">
    <location>
        <begin position="12"/>
        <end position="31"/>
    </location>
</feature>
<evidence type="ECO:0000256" key="2">
    <source>
        <dbReference type="ARBA" id="ARBA00008816"/>
    </source>
</evidence>
<evidence type="ECO:0000259" key="7">
    <source>
        <dbReference type="Pfam" id="PF01569"/>
    </source>
</evidence>
<reference evidence="8 9" key="1">
    <citation type="journal article" date="2009" name="Nature">
        <title>Evolution of pathogenicity and sexual reproduction in eight Candida genomes.</title>
        <authorList>
            <person name="Butler G."/>
            <person name="Rasmussen M.D."/>
            <person name="Lin M.F."/>
            <person name="Santos M.A."/>
            <person name="Sakthikumar S."/>
            <person name="Munro C.A."/>
            <person name="Rheinbay E."/>
            <person name="Grabherr M."/>
            <person name="Forche A."/>
            <person name="Reedy J.L."/>
            <person name="Agrafioti I."/>
            <person name="Arnaud M.B."/>
            <person name="Bates S."/>
            <person name="Brown A.J."/>
            <person name="Brunke S."/>
            <person name="Costanzo M.C."/>
            <person name="Fitzpatrick D.A."/>
            <person name="de Groot P.W."/>
            <person name="Harris D."/>
            <person name="Hoyer L.L."/>
            <person name="Hube B."/>
            <person name="Klis F.M."/>
            <person name="Kodira C."/>
            <person name="Lennard N."/>
            <person name="Logue M.E."/>
            <person name="Martin R."/>
            <person name="Neiman A.M."/>
            <person name="Nikolaou E."/>
            <person name="Quail M.A."/>
            <person name="Quinn J."/>
            <person name="Santos M.C."/>
            <person name="Schmitzberger F.F."/>
            <person name="Sherlock G."/>
            <person name="Shah P."/>
            <person name="Silverstein K.A."/>
            <person name="Skrzypek M.S."/>
            <person name="Soll D."/>
            <person name="Staggs R."/>
            <person name="Stansfield I."/>
            <person name="Stumpf M.P."/>
            <person name="Sudbery P.E."/>
            <person name="Srikantha T."/>
            <person name="Zeng Q."/>
            <person name="Berman J."/>
            <person name="Berriman M."/>
            <person name="Heitman J."/>
            <person name="Gow N.A."/>
            <person name="Lorenz M.C."/>
            <person name="Birren B.W."/>
            <person name="Kellis M."/>
            <person name="Cuomo C.A."/>
        </authorList>
    </citation>
    <scope>NUCLEOTIDE SEQUENCE [LARGE SCALE GENOMIC DNA]</scope>
    <source>
        <strain evidence="9">ATCC 11503 / BCRC 21390 / CBS 2605 / JCM 1781 / NBRC 1676 / NRRL YB-4239</strain>
    </source>
</reference>
<dbReference type="InterPro" id="IPR036938">
    <property type="entry name" value="PAP2/HPO_sf"/>
</dbReference>
<dbReference type="GO" id="GO:0008195">
    <property type="term" value="F:phosphatidate phosphatase activity"/>
    <property type="evidence" value="ECO:0007669"/>
    <property type="project" value="TreeGrafter"/>
</dbReference>
<evidence type="ECO:0000256" key="5">
    <source>
        <dbReference type="ARBA" id="ARBA00023136"/>
    </source>
</evidence>
<dbReference type="Pfam" id="PF01569">
    <property type="entry name" value="PAP2"/>
    <property type="match status" value="1"/>
</dbReference>
<comment type="similarity">
    <text evidence="2">Belongs to the PA-phosphatase related phosphoesterase family.</text>
</comment>
<evidence type="ECO:0000256" key="4">
    <source>
        <dbReference type="ARBA" id="ARBA00022989"/>
    </source>
</evidence>
<evidence type="ECO:0000256" key="1">
    <source>
        <dbReference type="ARBA" id="ARBA00004141"/>
    </source>
</evidence>
<comment type="subcellular location">
    <subcellularLocation>
        <location evidence="1">Membrane</location>
        <topology evidence="1">Multi-pass membrane protein</topology>
    </subcellularLocation>
</comment>
<keyword evidence="9" id="KW-1185">Reference proteome</keyword>
<evidence type="ECO:0000313" key="8">
    <source>
        <dbReference type="EMBL" id="EDK42716.1"/>
    </source>
</evidence>
<dbReference type="Proteomes" id="UP000001996">
    <property type="component" value="Unassembled WGS sequence"/>
</dbReference>
<dbReference type="Gene3D" id="1.20.144.10">
    <property type="entry name" value="Phosphatidic acid phosphatase type 2/haloperoxidase"/>
    <property type="match status" value="1"/>
</dbReference>
<dbReference type="PANTHER" id="PTHR10165:SF35">
    <property type="entry name" value="RE23632P"/>
    <property type="match status" value="1"/>
</dbReference>
<dbReference type="InterPro" id="IPR043216">
    <property type="entry name" value="PAP-like"/>
</dbReference>
<accession>A5DU58</accession>
<evidence type="ECO:0000256" key="6">
    <source>
        <dbReference type="SAM" id="Phobius"/>
    </source>
</evidence>
<dbReference type="GO" id="GO:0016020">
    <property type="term" value="C:membrane"/>
    <property type="evidence" value="ECO:0007669"/>
    <property type="project" value="UniProtKB-SubCell"/>
</dbReference>
<proteinExistence type="inferred from homology"/>
<gene>
    <name evidence="8" type="ORF">LELG_00894</name>
</gene>
<keyword evidence="4 6" id="KW-1133">Transmembrane helix</keyword>
<dbReference type="GeneID" id="5235490"/>
<feature type="transmembrane region" description="Helical" evidence="6">
    <location>
        <begin position="97"/>
        <end position="119"/>
    </location>
</feature>
<keyword evidence="3 6" id="KW-0812">Transmembrane</keyword>
<feature type="transmembrane region" description="Helical" evidence="6">
    <location>
        <begin position="171"/>
        <end position="190"/>
    </location>
</feature>
<dbReference type="OrthoDB" id="10030083at2759"/>
<organism evidence="8 9">
    <name type="scientific">Lodderomyces elongisporus (strain ATCC 11503 / CBS 2605 / JCM 1781 / NBRC 1676 / NRRL YB-4239)</name>
    <name type="common">Yeast</name>
    <name type="synonym">Saccharomyces elongisporus</name>
    <dbReference type="NCBI Taxonomy" id="379508"/>
    <lineage>
        <taxon>Eukaryota</taxon>
        <taxon>Fungi</taxon>
        <taxon>Dikarya</taxon>
        <taxon>Ascomycota</taxon>
        <taxon>Saccharomycotina</taxon>
        <taxon>Pichiomycetes</taxon>
        <taxon>Debaryomycetaceae</taxon>
        <taxon>Candida/Lodderomyces clade</taxon>
        <taxon>Lodderomyces</taxon>
    </lineage>
</organism>
<dbReference type="VEuPathDB" id="FungiDB:LELG_00894"/>
<dbReference type="GO" id="GO:0046839">
    <property type="term" value="P:phospholipid dephosphorylation"/>
    <property type="evidence" value="ECO:0007669"/>
    <property type="project" value="TreeGrafter"/>
</dbReference>
<dbReference type="InterPro" id="IPR000326">
    <property type="entry name" value="PAP2/HPO"/>
</dbReference>
<dbReference type="KEGG" id="lel:PVL30_000862"/>
<evidence type="ECO:0000256" key="3">
    <source>
        <dbReference type="ARBA" id="ARBA00022692"/>
    </source>
</evidence>
<feature type="transmembrane region" description="Helical" evidence="6">
    <location>
        <begin position="64"/>
        <end position="85"/>
    </location>
</feature>